<accession>A0A0A8YIP5</accession>
<sequence length="31" mass="3894">MRSVFHLYERPFVEFFHTRTCTNLETNTQCW</sequence>
<reference evidence="1" key="2">
    <citation type="journal article" date="2015" name="Data Brief">
        <title>Shoot transcriptome of the giant reed, Arundo donax.</title>
        <authorList>
            <person name="Barrero R.A."/>
            <person name="Guerrero F.D."/>
            <person name="Moolhuijzen P."/>
            <person name="Goolsby J.A."/>
            <person name="Tidwell J."/>
            <person name="Bellgard S.E."/>
            <person name="Bellgard M.I."/>
        </authorList>
    </citation>
    <scope>NUCLEOTIDE SEQUENCE</scope>
    <source>
        <tissue evidence="1">Shoot tissue taken approximately 20 cm above the soil surface</tissue>
    </source>
</reference>
<name>A0A0A8YIP5_ARUDO</name>
<proteinExistence type="predicted"/>
<dbReference type="AlphaFoldDB" id="A0A0A8YIP5"/>
<organism evidence="1">
    <name type="scientific">Arundo donax</name>
    <name type="common">Giant reed</name>
    <name type="synonym">Donax arundinaceus</name>
    <dbReference type="NCBI Taxonomy" id="35708"/>
    <lineage>
        <taxon>Eukaryota</taxon>
        <taxon>Viridiplantae</taxon>
        <taxon>Streptophyta</taxon>
        <taxon>Embryophyta</taxon>
        <taxon>Tracheophyta</taxon>
        <taxon>Spermatophyta</taxon>
        <taxon>Magnoliopsida</taxon>
        <taxon>Liliopsida</taxon>
        <taxon>Poales</taxon>
        <taxon>Poaceae</taxon>
        <taxon>PACMAD clade</taxon>
        <taxon>Arundinoideae</taxon>
        <taxon>Arundineae</taxon>
        <taxon>Arundo</taxon>
    </lineage>
</organism>
<evidence type="ECO:0000313" key="1">
    <source>
        <dbReference type="EMBL" id="JAD25388.1"/>
    </source>
</evidence>
<reference evidence="1" key="1">
    <citation type="submission" date="2014-09" db="EMBL/GenBank/DDBJ databases">
        <authorList>
            <person name="Magalhaes I.L.F."/>
            <person name="Oliveira U."/>
            <person name="Santos F.R."/>
            <person name="Vidigal T.H.D.A."/>
            <person name="Brescovit A.D."/>
            <person name="Santos A.J."/>
        </authorList>
    </citation>
    <scope>NUCLEOTIDE SEQUENCE</scope>
    <source>
        <tissue evidence="1">Shoot tissue taken approximately 20 cm above the soil surface</tissue>
    </source>
</reference>
<protein>
    <submittedName>
        <fullName evidence="1">Uncharacterized protein</fullName>
    </submittedName>
</protein>
<dbReference type="EMBL" id="GBRH01272507">
    <property type="protein sequence ID" value="JAD25388.1"/>
    <property type="molecule type" value="Transcribed_RNA"/>
</dbReference>